<sequence>MASLRRTKNFASDGQTPIFLYTILKQLDLRSIDWNLVASSLDISNGHAARMRYSRMKSQFEGVSSQQKPAKARKEKDGEGKASKDKGKGKRQLLEEENERLAKQGNSTNEPKKARLEPSPYIDNSYTSPATGTGQQFVSPMWNQPLVKLEPTSEYASLATNPSPPPPIIKTEPDASTAGLTTERSTSPAVKQEPETTATSHEMSAVAPVIVKKEPDTAMSSASFSGLNPYDASATANGYRLSPYANPYMNNLNPSPYMNSYALPLGSNATPSAYPMTQSLAGYAYHPYLYHGANAWPSAVADHNATRAMTPMADNVSLNPLAASYEELLHMPLYFRQAGTGDVQTAESQTHGRASAQISNNASERIEQGAQSESLPGPGPHDTAVVSTNAKTDARSDSTESSPNDNAANHCDLTSAAALETDSDADGEVDGENAGKAQGNGTEAPAKREPMEVW</sequence>
<proteinExistence type="predicted"/>
<feature type="compositionally biased region" description="Polar residues" evidence="1">
    <location>
        <begin position="178"/>
        <end position="202"/>
    </location>
</feature>
<name>A0AAN6IY40_EXODE</name>
<dbReference type="Pfam" id="PF22980">
    <property type="entry name" value="Myb_DNA-bind_8"/>
    <property type="match status" value="1"/>
</dbReference>
<dbReference type="Proteomes" id="UP001161757">
    <property type="component" value="Unassembled WGS sequence"/>
</dbReference>
<feature type="region of interest" description="Disordered" evidence="1">
    <location>
        <begin position="155"/>
        <end position="208"/>
    </location>
</feature>
<gene>
    <name evidence="3" type="ORF">HRR80_000431</name>
</gene>
<protein>
    <recommendedName>
        <fullName evidence="2">Myb-like DNA-binding domain-containing protein</fullName>
    </recommendedName>
</protein>
<evidence type="ECO:0000256" key="1">
    <source>
        <dbReference type="SAM" id="MobiDB-lite"/>
    </source>
</evidence>
<feature type="compositionally biased region" description="Basic and acidic residues" evidence="1">
    <location>
        <begin position="72"/>
        <end position="86"/>
    </location>
</feature>
<feature type="domain" description="Myb-like DNA-binding" evidence="2">
    <location>
        <begin position="18"/>
        <end position="61"/>
    </location>
</feature>
<comment type="caution">
    <text evidence="3">The sequence shown here is derived from an EMBL/GenBank/DDBJ whole genome shotgun (WGS) entry which is preliminary data.</text>
</comment>
<dbReference type="EMBL" id="JAJGCB010000001">
    <property type="protein sequence ID" value="KAJ8995670.1"/>
    <property type="molecule type" value="Genomic_DNA"/>
</dbReference>
<evidence type="ECO:0000313" key="3">
    <source>
        <dbReference type="EMBL" id="KAJ8995670.1"/>
    </source>
</evidence>
<feature type="region of interest" description="Disordered" evidence="1">
    <location>
        <begin position="342"/>
        <end position="454"/>
    </location>
</feature>
<feature type="compositionally biased region" description="Acidic residues" evidence="1">
    <location>
        <begin position="421"/>
        <end position="431"/>
    </location>
</feature>
<evidence type="ECO:0000313" key="4">
    <source>
        <dbReference type="Proteomes" id="UP001161757"/>
    </source>
</evidence>
<evidence type="ECO:0000259" key="2">
    <source>
        <dbReference type="Pfam" id="PF22980"/>
    </source>
</evidence>
<feature type="compositionally biased region" description="Polar residues" evidence="1">
    <location>
        <begin position="122"/>
        <end position="137"/>
    </location>
</feature>
<dbReference type="InterPro" id="IPR054505">
    <property type="entry name" value="Myb_DNA-bind_8"/>
</dbReference>
<feature type="compositionally biased region" description="Basic and acidic residues" evidence="1">
    <location>
        <begin position="445"/>
        <end position="454"/>
    </location>
</feature>
<feature type="region of interest" description="Disordered" evidence="1">
    <location>
        <begin position="58"/>
        <end position="137"/>
    </location>
</feature>
<dbReference type="AlphaFoldDB" id="A0AAN6IY40"/>
<feature type="compositionally biased region" description="Polar residues" evidence="1">
    <location>
        <begin position="342"/>
        <end position="374"/>
    </location>
</feature>
<organism evidence="3 4">
    <name type="scientific">Exophiala dermatitidis</name>
    <name type="common">Black yeast-like fungus</name>
    <name type="synonym">Wangiella dermatitidis</name>
    <dbReference type="NCBI Taxonomy" id="5970"/>
    <lineage>
        <taxon>Eukaryota</taxon>
        <taxon>Fungi</taxon>
        <taxon>Dikarya</taxon>
        <taxon>Ascomycota</taxon>
        <taxon>Pezizomycotina</taxon>
        <taxon>Eurotiomycetes</taxon>
        <taxon>Chaetothyriomycetidae</taxon>
        <taxon>Chaetothyriales</taxon>
        <taxon>Herpotrichiellaceae</taxon>
        <taxon>Exophiala</taxon>
    </lineage>
</organism>
<accession>A0AAN6IY40</accession>
<reference evidence="3" key="1">
    <citation type="submission" date="2023-01" db="EMBL/GenBank/DDBJ databases">
        <title>Exophiala dermititidis isolated from Cystic Fibrosis Patient.</title>
        <authorList>
            <person name="Kurbessoian T."/>
            <person name="Crocker A."/>
            <person name="Murante D."/>
            <person name="Hogan D.A."/>
            <person name="Stajich J.E."/>
        </authorList>
    </citation>
    <scope>NUCLEOTIDE SEQUENCE</scope>
    <source>
        <strain evidence="3">Ex8</strain>
    </source>
</reference>